<dbReference type="KEGG" id="sfu:Sfum_2206"/>
<protein>
    <submittedName>
        <fullName evidence="1">Uncharacterized protein</fullName>
    </submittedName>
</protein>
<evidence type="ECO:0000313" key="2">
    <source>
        <dbReference type="Proteomes" id="UP000001784"/>
    </source>
</evidence>
<dbReference type="Proteomes" id="UP000001784">
    <property type="component" value="Chromosome"/>
</dbReference>
<gene>
    <name evidence="1" type="ordered locus">Sfum_2206</name>
</gene>
<dbReference type="EMBL" id="CP000478">
    <property type="protein sequence ID" value="ABK17888.1"/>
    <property type="molecule type" value="Genomic_DNA"/>
</dbReference>
<dbReference type="AlphaFoldDB" id="A0LKD6"/>
<evidence type="ECO:0000313" key="1">
    <source>
        <dbReference type="EMBL" id="ABK17888.1"/>
    </source>
</evidence>
<reference evidence="1 2" key="1">
    <citation type="submission" date="2006-10" db="EMBL/GenBank/DDBJ databases">
        <title>Complete sequence of Syntrophobacter fumaroxidans MPOB.</title>
        <authorList>
            <consortium name="US DOE Joint Genome Institute"/>
            <person name="Copeland A."/>
            <person name="Lucas S."/>
            <person name="Lapidus A."/>
            <person name="Barry K."/>
            <person name="Detter J.C."/>
            <person name="Glavina del Rio T."/>
            <person name="Hammon N."/>
            <person name="Israni S."/>
            <person name="Pitluck S."/>
            <person name="Goltsman E.G."/>
            <person name="Martinez M."/>
            <person name="Schmutz J."/>
            <person name="Larimer F."/>
            <person name="Land M."/>
            <person name="Hauser L."/>
            <person name="Kyrpides N."/>
            <person name="Kim E."/>
            <person name="Boone D.R."/>
            <person name="Brockman F."/>
            <person name="Culley D."/>
            <person name="Ferry J."/>
            <person name="Gunsalus R."/>
            <person name="McInerney M.J."/>
            <person name="Morrison M."/>
            <person name="Plugge C."/>
            <person name="Rohlin L."/>
            <person name="Scholten J."/>
            <person name="Sieber J."/>
            <person name="Stams A.J.M."/>
            <person name="Worm P."/>
            <person name="Henstra A.M."/>
            <person name="Richardson P."/>
        </authorList>
    </citation>
    <scope>NUCLEOTIDE SEQUENCE [LARGE SCALE GENOMIC DNA]</scope>
    <source>
        <strain evidence="2">DSM 10017 / MPOB</strain>
    </source>
</reference>
<accession>A0LKD6</accession>
<sequence length="92" mass="10425">MQPDAFHCMHDPSFNLSPPPRICRFPDGRNRVNGRMRQIFHNTLKSLGKIAVDLRKEMETRTRESATGMPGSGLGVMPLPWFLPSRGSVPRH</sequence>
<dbReference type="HOGENOM" id="CLU_2412128_0_0_7"/>
<name>A0LKD6_SYNFM</name>
<organism evidence="1 2">
    <name type="scientific">Syntrophobacter fumaroxidans (strain DSM 10017 / MPOB)</name>
    <dbReference type="NCBI Taxonomy" id="335543"/>
    <lineage>
        <taxon>Bacteria</taxon>
        <taxon>Pseudomonadati</taxon>
        <taxon>Thermodesulfobacteriota</taxon>
        <taxon>Syntrophobacteria</taxon>
        <taxon>Syntrophobacterales</taxon>
        <taxon>Syntrophobacteraceae</taxon>
        <taxon>Syntrophobacter</taxon>
    </lineage>
</organism>
<dbReference type="STRING" id="335543.Sfum_2206"/>
<keyword evidence="2" id="KW-1185">Reference proteome</keyword>
<proteinExistence type="predicted"/>
<dbReference type="InParanoid" id="A0LKD6"/>